<evidence type="ECO:0000313" key="1">
    <source>
        <dbReference type="EMBL" id="RDX75468.1"/>
    </source>
</evidence>
<reference evidence="1" key="1">
    <citation type="submission" date="2018-05" db="EMBL/GenBank/DDBJ databases">
        <title>Draft genome of Mucuna pruriens seed.</title>
        <authorList>
            <person name="Nnadi N.E."/>
            <person name="Vos R."/>
            <person name="Hasami M.H."/>
            <person name="Devisetty U.K."/>
            <person name="Aguiy J.C."/>
        </authorList>
    </citation>
    <scope>NUCLEOTIDE SEQUENCE [LARGE SCALE GENOMIC DNA]</scope>
    <source>
        <strain evidence="1">JCA_2017</strain>
    </source>
</reference>
<dbReference type="EMBL" id="QJKJ01009832">
    <property type="protein sequence ID" value="RDX75468.1"/>
    <property type="molecule type" value="Genomic_DNA"/>
</dbReference>
<dbReference type="AlphaFoldDB" id="A0A371FAZ5"/>
<keyword evidence="2" id="KW-1185">Reference proteome</keyword>
<gene>
    <name evidence="1" type="ORF">CR513_44643</name>
</gene>
<comment type="caution">
    <text evidence="1">The sequence shown here is derived from an EMBL/GenBank/DDBJ whole genome shotgun (WGS) entry which is preliminary data.</text>
</comment>
<accession>A0A371FAZ5</accession>
<feature type="non-terminal residue" evidence="1">
    <location>
        <position position="1"/>
    </location>
</feature>
<name>A0A371FAZ5_MUCPR</name>
<proteinExistence type="predicted"/>
<sequence length="61" mass="7197">MQKARTLQGRGGTVKRRKLVNRGWKLRCEKLKKIDRWNRIEMESPPMFIKENIGKTLEGKG</sequence>
<dbReference type="Proteomes" id="UP000257109">
    <property type="component" value="Unassembled WGS sequence"/>
</dbReference>
<organism evidence="1 2">
    <name type="scientific">Mucuna pruriens</name>
    <name type="common">Velvet bean</name>
    <name type="synonym">Dolichos pruriens</name>
    <dbReference type="NCBI Taxonomy" id="157652"/>
    <lineage>
        <taxon>Eukaryota</taxon>
        <taxon>Viridiplantae</taxon>
        <taxon>Streptophyta</taxon>
        <taxon>Embryophyta</taxon>
        <taxon>Tracheophyta</taxon>
        <taxon>Spermatophyta</taxon>
        <taxon>Magnoliopsida</taxon>
        <taxon>eudicotyledons</taxon>
        <taxon>Gunneridae</taxon>
        <taxon>Pentapetalae</taxon>
        <taxon>rosids</taxon>
        <taxon>fabids</taxon>
        <taxon>Fabales</taxon>
        <taxon>Fabaceae</taxon>
        <taxon>Papilionoideae</taxon>
        <taxon>50 kb inversion clade</taxon>
        <taxon>NPAAA clade</taxon>
        <taxon>indigoferoid/millettioid clade</taxon>
        <taxon>Phaseoleae</taxon>
        <taxon>Mucuna</taxon>
    </lineage>
</organism>
<protein>
    <submittedName>
        <fullName evidence="1">Uncharacterized protein</fullName>
    </submittedName>
</protein>
<evidence type="ECO:0000313" key="2">
    <source>
        <dbReference type="Proteomes" id="UP000257109"/>
    </source>
</evidence>
<feature type="non-terminal residue" evidence="1">
    <location>
        <position position="61"/>
    </location>
</feature>